<evidence type="ECO:0000313" key="5">
    <source>
        <dbReference type="Proteomes" id="UP000012174"/>
    </source>
</evidence>
<proteinExistence type="predicted"/>
<feature type="region of interest" description="Disordered" evidence="1">
    <location>
        <begin position="512"/>
        <end position="533"/>
    </location>
</feature>
<dbReference type="EMBL" id="KB705736">
    <property type="protein sequence ID" value="EMR70974.1"/>
    <property type="molecule type" value="Genomic_DNA"/>
</dbReference>
<dbReference type="Pfam" id="PF12657">
    <property type="entry name" value="TFIIIC_delta"/>
    <property type="match status" value="1"/>
</dbReference>
<dbReference type="OMA" id="VWEWMYG"/>
<dbReference type="InterPro" id="IPR024761">
    <property type="entry name" value="TFIIIC_delta_N"/>
</dbReference>
<name>M7SWJ5_EUTLA</name>
<dbReference type="OrthoDB" id="192611at2759"/>
<dbReference type="Proteomes" id="UP000012174">
    <property type="component" value="Unassembled WGS sequence"/>
</dbReference>
<feature type="region of interest" description="Disordered" evidence="1">
    <location>
        <begin position="396"/>
        <end position="455"/>
    </location>
</feature>
<dbReference type="eggNOG" id="ENOG502SGPH">
    <property type="taxonomic scope" value="Eukaryota"/>
</dbReference>
<evidence type="ECO:0000256" key="1">
    <source>
        <dbReference type="SAM" id="MobiDB-lite"/>
    </source>
</evidence>
<feature type="domain" description="Transcription factor IIIC putative zinc-finger" evidence="3">
    <location>
        <begin position="594"/>
        <end position="636"/>
    </location>
</feature>
<sequence length="680" mass="72273">MGGSLNHVAALQWSPCGLGRMKRSVLAVLTAAGCITVYCEDASDGMGSFKVRGRNTRTLRSWVVPWAVGAGGELRVPSTAGARGGGRGADVDDVAGDHVTAFAWANDTDAGGGDGDGGGGSGGHGGALLAYANDRNEVVILSVQARHKADAEPGDAGEWRVEEVERFLAGGPHPIQDQTDPDYSPSGSSFSLSWSPWLNKGDSKSSIISYVAKNYVGFRQVTLRTPWTHMQTPEVDVAPVDSDGICLFLGPEAFVTWEDLVWTIDDKKVCRGLIATPARVQAFQLSFDAVDTSSKSTSRNKHSIYKCNTTYPSPEESDQISNPITAFTLVRLSATSTNDNWHQTNLPLPPNPETHAVREPRWATEIEQSVQHQLPRALAYQMVYNPENTDYDEELLEEEGEDDEINSNSDVDENGGNGDGDGDGIRGGQKGDEDDENNDDGEGDIAGMRGLDTSDQVHTTRMRIWGLTASPGKGVTAVFVSPHGTLKPDRITFGGMKFKVLFGRHVGIAGGGEERDEAGVDGDDNDEAPPPTTALQKLSTEARMWEWMTTTIEGITQLNRNLTKLATSQLCPFCETRIKPTTNTNNNKNRETSSSSSSSACANGHVFENCAATGIPILAPGVSNTCAVCGSKCLKPGELLAIAAAAAAEPGFGFAGGDVQSVVDEISPELCGGCGGKFIN</sequence>
<dbReference type="InterPro" id="IPR024764">
    <property type="entry name" value="TFIIIC_Znf"/>
</dbReference>
<dbReference type="HOGENOM" id="CLU_006811_1_0_1"/>
<reference evidence="5" key="1">
    <citation type="journal article" date="2013" name="Genome Announc.">
        <title>Draft genome sequence of the grapevine dieback fungus Eutypa lata UCR-EL1.</title>
        <authorList>
            <person name="Blanco-Ulate B."/>
            <person name="Rolshausen P.E."/>
            <person name="Cantu D."/>
        </authorList>
    </citation>
    <scope>NUCLEOTIDE SEQUENCE [LARGE SCALE GENOMIC DNA]</scope>
    <source>
        <strain evidence="5">UCR-EL1</strain>
    </source>
</reference>
<dbReference type="STRING" id="1287681.M7SWJ5"/>
<accession>M7SWJ5</accession>
<dbReference type="AlphaFoldDB" id="M7SWJ5"/>
<protein>
    <submittedName>
        <fullName evidence="4">Putative gpi-anchor transamidase-like protein</fullName>
    </submittedName>
</protein>
<keyword evidence="5" id="KW-1185">Reference proteome</keyword>
<organism evidence="4 5">
    <name type="scientific">Eutypa lata (strain UCR-EL1)</name>
    <name type="common">Grapevine dieback disease fungus</name>
    <name type="synonym">Eutypa armeniacae</name>
    <dbReference type="NCBI Taxonomy" id="1287681"/>
    <lineage>
        <taxon>Eukaryota</taxon>
        <taxon>Fungi</taxon>
        <taxon>Dikarya</taxon>
        <taxon>Ascomycota</taxon>
        <taxon>Pezizomycotina</taxon>
        <taxon>Sordariomycetes</taxon>
        <taxon>Xylariomycetidae</taxon>
        <taxon>Xylariales</taxon>
        <taxon>Diatrypaceae</taxon>
        <taxon>Eutypa</taxon>
    </lineage>
</organism>
<feature type="compositionally biased region" description="Acidic residues" evidence="1">
    <location>
        <begin position="432"/>
        <end position="443"/>
    </location>
</feature>
<dbReference type="KEGG" id="ela:UCREL1_1995"/>
<evidence type="ECO:0000259" key="2">
    <source>
        <dbReference type="Pfam" id="PF12657"/>
    </source>
</evidence>
<dbReference type="Pfam" id="PF12660">
    <property type="entry name" value="zf-TFIIIC"/>
    <property type="match status" value="1"/>
</dbReference>
<feature type="domain" description="Transcription factor IIIC 90kDa subunit N-terminal" evidence="2">
    <location>
        <begin position="4"/>
        <end position="483"/>
    </location>
</feature>
<evidence type="ECO:0000313" key="4">
    <source>
        <dbReference type="EMBL" id="EMR70974.1"/>
    </source>
</evidence>
<feature type="compositionally biased region" description="Acidic residues" evidence="1">
    <location>
        <begin position="396"/>
        <end position="413"/>
    </location>
</feature>
<gene>
    <name evidence="4" type="ORF">UCREL1_1995</name>
</gene>
<evidence type="ECO:0000259" key="3">
    <source>
        <dbReference type="Pfam" id="PF12660"/>
    </source>
</evidence>
<feature type="compositionally biased region" description="Acidic residues" evidence="1">
    <location>
        <begin position="514"/>
        <end position="527"/>
    </location>
</feature>